<name>A0A174UVR6_BACT4</name>
<reference evidence="1 2" key="1">
    <citation type="submission" date="2015-09" db="EMBL/GenBank/DDBJ databases">
        <authorList>
            <consortium name="Pathogen Informatics"/>
        </authorList>
    </citation>
    <scope>NUCLEOTIDE SEQUENCE [LARGE SCALE GENOMIC DNA]</scope>
    <source>
        <strain evidence="1 2">2789STDY5834945</strain>
    </source>
</reference>
<protein>
    <submittedName>
        <fullName evidence="1">Uncharacterized protein</fullName>
    </submittedName>
</protein>
<accession>A0A174UVR6</accession>
<evidence type="ECO:0000313" key="2">
    <source>
        <dbReference type="Proteomes" id="UP000095541"/>
    </source>
</evidence>
<dbReference type="Proteomes" id="UP000095541">
    <property type="component" value="Unassembled WGS sequence"/>
</dbReference>
<sequence>MDRVYLQGVFNYLNEKHNEYYFAETSKKGIIESQVRSYAKNLDQKLYLILNENNSSDLFEHGFFESDLSRSLKKLKDILEE</sequence>
<proteinExistence type="predicted"/>
<dbReference type="AlphaFoldDB" id="A0A174UVR6"/>
<gene>
    <name evidence="1" type="ORF">ERS852557_03088</name>
</gene>
<dbReference type="EMBL" id="CZBI01000004">
    <property type="protein sequence ID" value="CUQ23049.1"/>
    <property type="molecule type" value="Genomic_DNA"/>
</dbReference>
<dbReference type="RefSeq" id="WP_055219882.1">
    <property type="nucleotide sequence ID" value="NZ_CZBI01000004.1"/>
</dbReference>
<evidence type="ECO:0000313" key="1">
    <source>
        <dbReference type="EMBL" id="CUQ23049.1"/>
    </source>
</evidence>
<organism evidence="1 2">
    <name type="scientific">Bacteroides thetaiotaomicron</name>
    <dbReference type="NCBI Taxonomy" id="818"/>
    <lineage>
        <taxon>Bacteria</taxon>
        <taxon>Pseudomonadati</taxon>
        <taxon>Bacteroidota</taxon>
        <taxon>Bacteroidia</taxon>
        <taxon>Bacteroidales</taxon>
        <taxon>Bacteroidaceae</taxon>
        <taxon>Bacteroides</taxon>
    </lineage>
</organism>